<sequence>MPTIKTVGNNGQISLGKEYAGRTVLVDEVEPGVWIIKVGQFIPDSERWLIDKKVQKDLDDAIEWAKNHPPAETSLDDLEKRLRDE</sequence>
<dbReference type="RefSeq" id="WP_100668926.1">
    <property type="nucleotide sequence ID" value="NZ_CP024955.1"/>
</dbReference>
<dbReference type="EMBL" id="CP024955">
    <property type="protein sequence ID" value="ATY86178.1"/>
    <property type="molecule type" value="Genomic_DNA"/>
</dbReference>
<dbReference type="AlphaFoldDB" id="A0A2K8NA06"/>
<keyword evidence="2" id="KW-1185">Reference proteome</keyword>
<accession>A0A2K8NA06</accession>
<organism evidence="1 2">
    <name type="scientific">Kyrpidia spormannii</name>
    <dbReference type="NCBI Taxonomy" id="2055160"/>
    <lineage>
        <taxon>Bacteria</taxon>
        <taxon>Bacillati</taxon>
        <taxon>Bacillota</taxon>
        <taxon>Bacilli</taxon>
        <taxon>Bacillales</taxon>
        <taxon>Alicyclobacillaceae</taxon>
        <taxon>Kyrpidia</taxon>
    </lineage>
</organism>
<gene>
    <name evidence="1" type="ORF">CVV65_15605</name>
</gene>
<proteinExistence type="predicted"/>
<dbReference type="KEGG" id="kyr:CVV65_15605"/>
<protein>
    <submittedName>
        <fullName evidence="1">Uncharacterized protein</fullName>
    </submittedName>
</protein>
<evidence type="ECO:0000313" key="1">
    <source>
        <dbReference type="EMBL" id="ATY86178.1"/>
    </source>
</evidence>
<reference evidence="2" key="1">
    <citation type="submission" date="2017-11" db="EMBL/GenBank/DDBJ databases">
        <title>Complete Genome Sequence of Kyrpidia sp. Strain EA-1, a thermophilic, hydrogen-oxidizing Bacterium, isolated from the Azores.</title>
        <authorList>
            <person name="Reiner J.E."/>
            <person name="Lapp C.J."/>
            <person name="Bunk B."/>
            <person name="Gescher J."/>
        </authorList>
    </citation>
    <scope>NUCLEOTIDE SEQUENCE [LARGE SCALE GENOMIC DNA]</scope>
    <source>
        <strain evidence="2">EA-1</strain>
    </source>
</reference>
<dbReference type="OrthoDB" id="5295772at2"/>
<evidence type="ECO:0000313" key="2">
    <source>
        <dbReference type="Proteomes" id="UP000231932"/>
    </source>
</evidence>
<dbReference type="Proteomes" id="UP000231932">
    <property type="component" value="Chromosome"/>
</dbReference>
<name>A0A2K8NA06_9BACL</name>